<accession>A0A964XS53</accession>
<keyword evidence="1" id="KW-0175">Coiled coil</keyword>
<organism evidence="2 3">
    <name type="scientific">Candidatus Fonsibacter lacus</name>
    <dbReference type="NCBI Taxonomy" id="2576439"/>
    <lineage>
        <taxon>Bacteria</taxon>
        <taxon>Pseudomonadati</taxon>
        <taxon>Pseudomonadota</taxon>
        <taxon>Alphaproteobacteria</taxon>
        <taxon>Candidatus Pelagibacterales</taxon>
        <taxon>Candidatus Pelagibacterales incertae sedis</taxon>
        <taxon>Candidatus Fonsibacter</taxon>
    </lineage>
</organism>
<protein>
    <submittedName>
        <fullName evidence="2">Uncharacterized protein</fullName>
    </submittedName>
</protein>
<dbReference type="AlphaFoldDB" id="A0A964XS53"/>
<dbReference type="EMBL" id="RGET01000131">
    <property type="protein sequence ID" value="NBN88456.1"/>
    <property type="molecule type" value="Genomic_DNA"/>
</dbReference>
<comment type="caution">
    <text evidence="2">The sequence shown here is derived from an EMBL/GenBank/DDBJ whole genome shotgun (WGS) entry which is preliminary data.</text>
</comment>
<evidence type="ECO:0000256" key="1">
    <source>
        <dbReference type="SAM" id="Coils"/>
    </source>
</evidence>
<reference evidence="2" key="1">
    <citation type="submission" date="2018-10" db="EMBL/GenBank/DDBJ databases">
        <title>Iterative Subtractive Binning of Freshwater Chronoseries Metagenomes Recovers Nearly Complete Genomes from over Four Hundred Novel Species.</title>
        <authorList>
            <person name="Rodriguez-R L.M."/>
            <person name="Tsementzi D."/>
            <person name="Luo C."/>
            <person name="Konstantinidis K.T."/>
        </authorList>
    </citation>
    <scope>NUCLEOTIDE SEQUENCE</scope>
    <source>
        <strain evidence="2">WB7_6_001</strain>
    </source>
</reference>
<sequence>MDDYTLIKASVLLNHTFTKVRVSVDEIKEKHPHRKDLIDSMEQSLVDLNDVRNAYHTLEKEYRAAMQTCFRLERINLELKLENKELKTEIESLNSEL</sequence>
<proteinExistence type="predicted"/>
<gene>
    <name evidence="2" type="ORF">EBV32_05155</name>
</gene>
<dbReference type="Proteomes" id="UP000713222">
    <property type="component" value="Unassembled WGS sequence"/>
</dbReference>
<evidence type="ECO:0000313" key="2">
    <source>
        <dbReference type="EMBL" id="NBN88456.1"/>
    </source>
</evidence>
<name>A0A964XS53_9PROT</name>
<feature type="coiled-coil region" evidence="1">
    <location>
        <begin position="41"/>
        <end position="96"/>
    </location>
</feature>
<evidence type="ECO:0000313" key="3">
    <source>
        <dbReference type="Proteomes" id="UP000713222"/>
    </source>
</evidence>